<dbReference type="Proteomes" id="UP000324222">
    <property type="component" value="Unassembled WGS sequence"/>
</dbReference>
<keyword evidence="2" id="KW-1185">Reference proteome</keyword>
<reference evidence="1 2" key="1">
    <citation type="submission" date="2019-05" db="EMBL/GenBank/DDBJ databases">
        <title>Another draft genome of Portunus trituberculatus and its Hox gene families provides insights of decapod evolution.</title>
        <authorList>
            <person name="Jeong J.-H."/>
            <person name="Song I."/>
            <person name="Kim S."/>
            <person name="Choi T."/>
            <person name="Kim D."/>
            <person name="Ryu S."/>
            <person name="Kim W."/>
        </authorList>
    </citation>
    <scope>NUCLEOTIDE SEQUENCE [LARGE SCALE GENOMIC DNA]</scope>
    <source>
        <tissue evidence="1">Muscle</tissue>
    </source>
</reference>
<proteinExistence type="predicted"/>
<dbReference type="AlphaFoldDB" id="A0A5B7JBW4"/>
<evidence type="ECO:0000313" key="1">
    <source>
        <dbReference type="EMBL" id="MPC90867.1"/>
    </source>
</evidence>
<evidence type="ECO:0000313" key="2">
    <source>
        <dbReference type="Proteomes" id="UP000324222"/>
    </source>
</evidence>
<sequence>MNRSVSVIGEGHNGFIYRIADLRLPCRVAWKDPNSTPLPTYTPPDSPSTGVGVWVRYSLCQALIR</sequence>
<gene>
    <name evidence="1" type="ORF">E2C01_085871</name>
</gene>
<protein>
    <submittedName>
        <fullName evidence="1">Uncharacterized protein</fullName>
    </submittedName>
</protein>
<name>A0A5B7JBW4_PORTR</name>
<accession>A0A5B7JBW4</accession>
<comment type="caution">
    <text evidence="1">The sequence shown here is derived from an EMBL/GenBank/DDBJ whole genome shotgun (WGS) entry which is preliminary data.</text>
</comment>
<dbReference type="EMBL" id="VSRR010085856">
    <property type="protein sequence ID" value="MPC90867.1"/>
    <property type="molecule type" value="Genomic_DNA"/>
</dbReference>
<organism evidence="1 2">
    <name type="scientific">Portunus trituberculatus</name>
    <name type="common">Swimming crab</name>
    <name type="synonym">Neptunus trituberculatus</name>
    <dbReference type="NCBI Taxonomy" id="210409"/>
    <lineage>
        <taxon>Eukaryota</taxon>
        <taxon>Metazoa</taxon>
        <taxon>Ecdysozoa</taxon>
        <taxon>Arthropoda</taxon>
        <taxon>Crustacea</taxon>
        <taxon>Multicrustacea</taxon>
        <taxon>Malacostraca</taxon>
        <taxon>Eumalacostraca</taxon>
        <taxon>Eucarida</taxon>
        <taxon>Decapoda</taxon>
        <taxon>Pleocyemata</taxon>
        <taxon>Brachyura</taxon>
        <taxon>Eubrachyura</taxon>
        <taxon>Portunoidea</taxon>
        <taxon>Portunidae</taxon>
        <taxon>Portuninae</taxon>
        <taxon>Portunus</taxon>
    </lineage>
</organism>